<dbReference type="EMBL" id="JARJCM010000041">
    <property type="protein sequence ID" value="KAJ7036798.1"/>
    <property type="molecule type" value="Genomic_DNA"/>
</dbReference>
<protein>
    <submittedName>
        <fullName evidence="2">Uncharacterized protein</fullName>
    </submittedName>
</protein>
<comment type="caution">
    <text evidence="2">The sequence shown here is derived from an EMBL/GenBank/DDBJ whole genome shotgun (WGS) entry which is preliminary data.</text>
</comment>
<evidence type="ECO:0000313" key="2">
    <source>
        <dbReference type="EMBL" id="KAJ7036798.1"/>
    </source>
</evidence>
<proteinExistence type="predicted"/>
<organism evidence="2 3">
    <name type="scientific">Mycena alexandri</name>
    <dbReference type="NCBI Taxonomy" id="1745969"/>
    <lineage>
        <taxon>Eukaryota</taxon>
        <taxon>Fungi</taxon>
        <taxon>Dikarya</taxon>
        <taxon>Basidiomycota</taxon>
        <taxon>Agaricomycotina</taxon>
        <taxon>Agaricomycetes</taxon>
        <taxon>Agaricomycetidae</taxon>
        <taxon>Agaricales</taxon>
        <taxon>Marasmiineae</taxon>
        <taxon>Mycenaceae</taxon>
        <taxon>Mycena</taxon>
    </lineage>
</organism>
<feature type="region of interest" description="Disordered" evidence="1">
    <location>
        <begin position="1"/>
        <end position="76"/>
    </location>
</feature>
<feature type="compositionally biased region" description="Low complexity" evidence="1">
    <location>
        <begin position="1"/>
        <end position="10"/>
    </location>
</feature>
<keyword evidence="3" id="KW-1185">Reference proteome</keyword>
<dbReference type="Proteomes" id="UP001218188">
    <property type="component" value="Unassembled WGS sequence"/>
</dbReference>
<dbReference type="AlphaFoldDB" id="A0AAD6T2P7"/>
<accession>A0AAD6T2P7</accession>
<reference evidence="2" key="1">
    <citation type="submission" date="2023-03" db="EMBL/GenBank/DDBJ databases">
        <title>Massive genome expansion in bonnet fungi (Mycena s.s.) driven by repeated elements and novel gene families across ecological guilds.</title>
        <authorList>
            <consortium name="Lawrence Berkeley National Laboratory"/>
            <person name="Harder C.B."/>
            <person name="Miyauchi S."/>
            <person name="Viragh M."/>
            <person name="Kuo A."/>
            <person name="Thoen E."/>
            <person name="Andreopoulos B."/>
            <person name="Lu D."/>
            <person name="Skrede I."/>
            <person name="Drula E."/>
            <person name="Henrissat B."/>
            <person name="Morin E."/>
            <person name="Kohler A."/>
            <person name="Barry K."/>
            <person name="LaButti K."/>
            <person name="Morin E."/>
            <person name="Salamov A."/>
            <person name="Lipzen A."/>
            <person name="Mereny Z."/>
            <person name="Hegedus B."/>
            <person name="Baldrian P."/>
            <person name="Stursova M."/>
            <person name="Weitz H."/>
            <person name="Taylor A."/>
            <person name="Grigoriev I.V."/>
            <person name="Nagy L.G."/>
            <person name="Martin F."/>
            <person name="Kauserud H."/>
        </authorList>
    </citation>
    <scope>NUCLEOTIDE SEQUENCE</scope>
    <source>
        <strain evidence="2">CBHHK200</strain>
    </source>
</reference>
<name>A0AAD6T2P7_9AGAR</name>
<gene>
    <name evidence="2" type="ORF">C8F04DRAFT_1094429</name>
</gene>
<sequence>MPKPSSSSLQPPTPTQAPPTPSRAPLTQFLTRPSKWFSRSVSAPRVSSGDESPRASTSSLAPAVRKPKISRPTDPRPILDVEGYMGVPGSRSVFFCVYYALGGLARPPGCISAGGRATSPLHALFAPSRVSSHHNLRLFTH</sequence>
<evidence type="ECO:0000313" key="3">
    <source>
        <dbReference type="Proteomes" id="UP001218188"/>
    </source>
</evidence>
<evidence type="ECO:0000256" key="1">
    <source>
        <dbReference type="SAM" id="MobiDB-lite"/>
    </source>
</evidence>
<feature type="compositionally biased region" description="Pro residues" evidence="1">
    <location>
        <begin position="11"/>
        <end position="22"/>
    </location>
</feature>